<accession>A0ABS2MRR9</accession>
<feature type="signal peptide" evidence="1">
    <location>
        <begin position="1"/>
        <end position="21"/>
    </location>
</feature>
<feature type="chain" id="PRO_5047329224" evidence="1">
    <location>
        <begin position="22"/>
        <end position="60"/>
    </location>
</feature>
<proteinExistence type="predicted"/>
<dbReference type="Proteomes" id="UP000767854">
    <property type="component" value="Unassembled WGS sequence"/>
</dbReference>
<evidence type="ECO:0000256" key="1">
    <source>
        <dbReference type="SAM" id="SignalP"/>
    </source>
</evidence>
<dbReference type="PROSITE" id="PS51257">
    <property type="entry name" value="PROKAR_LIPOPROTEIN"/>
    <property type="match status" value="1"/>
</dbReference>
<name>A0ABS2MRR9_9FIRM</name>
<dbReference type="EMBL" id="JAFBDT010000012">
    <property type="protein sequence ID" value="MBM7562075.1"/>
    <property type="molecule type" value="Genomic_DNA"/>
</dbReference>
<keyword evidence="3" id="KW-1185">Reference proteome</keyword>
<keyword evidence="1" id="KW-0732">Signal</keyword>
<evidence type="ECO:0000313" key="2">
    <source>
        <dbReference type="EMBL" id="MBM7562075.1"/>
    </source>
</evidence>
<reference evidence="2 3" key="1">
    <citation type="submission" date="2021-01" db="EMBL/GenBank/DDBJ databases">
        <title>Genomic Encyclopedia of Type Strains, Phase IV (KMG-IV): sequencing the most valuable type-strain genomes for metagenomic binning, comparative biology and taxonomic classification.</title>
        <authorList>
            <person name="Goeker M."/>
        </authorList>
    </citation>
    <scope>NUCLEOTIDE SEQUENCE [LARGE SCALE GENOMIC DNA]</scope>
    <source>
        <strain evidence="2 3">DSM 24436</strain>
    </source>
</reference>
<gene>
    <name evidence="2" type="ORF">JOC49_001618</name>
</gene>
<evidence type="ECO:0000313" key="3">
    <source>
        <dbReference type="Proteomes" id="UP000767854"/>
    </source>
</evidence>
<sequence length="60" mass="6088">MNTLKRIGLLMILIAAIAVMSACSGDTSGSAADSDVIKFGVFEPLTGANAAGGAMWSLRD</sequence>
<comment type="caution">
    <text evidence="2">The sequence shown here is derived from an EMBL/GenBank/DDBJ whole genome shotgun (WGS) entry which is preliminary data.</text>
</comment>
<protein>
    <submittedName>
        <fullName evidence="2">ABC-type glycerol-3-phosphate transport system substrate-binding protein</fullName>
    </submittedName>
</protein>
<organism evidence="2 3">
    <name type="scientific">Fusibacter tunisiensis</name>
    <dbReference type="NCBI Taxonomy" id="1008308"/>
    <lineage>
        <taxon>Bacteria</taxon>
        <taxon>Bacillati</taxon>
        <taxon>Bacillota</taxon>
        <taxon>Clostridia</taxon>
        <taxon>Eubacteriales</taxon>
        <taxon>Eubacteriales Family XII. Incertae Sedis</taxon>
        <taxon>Fusibacter</taxon>
    </lineage>
</organism>